<name>A0A7J8KAS7_ROUAE</name>
<evidence type="ECO:0000313" key="3">
    <source>
        <dbReference type="Proteomes" id="UP000593571"/>
    </source>
</evidence>
<dbReference type="EMBL" id="JACASE010000001">
    <property type="protein sequence ID" value="KAF6505954.1"/>
    <property type="molecule type" value="Genomic_DNA"/>
</dbReference>
<comment type="caution">
    <text evidence="2">The sequence shown here is derived from an EMBL/GenBank/DDBJ whole genome shotgun (WGS) entry which is preliminary data.</text>
</comment>
<feature type="region of interest" description="Disordered" evidence="1">
    <location>
        <begin position="42"/>
        <end position="107"/>
    </location>
</feature>
<proteinExistence type="predicted"/>
<evidence type="ECO:0000313" key="2">
    <source>
        <dbReference type="EMBL" id="KAF6505954.1"/>
    </source>
</evidence>
<accession>A0A7J8KAS7</accession>
<gene>
    <name evidence="2" type="ORF">HJG63_007830</name>
</gene>
<keyword evidence="3" id="KW-1185">Reference proteome</keyword>
<sequence>MLKMGGKCTALALPPERSLPTCSTGLSSGAASQPFCVWPAGTSHATQPRAVSREAKDQRSGPIKRRTCRALRAGATSRATNEAEGAQKADRVPGASSIPGNRLHGCPGRPQKVAGLRFPGPEASVVACDSGYAHWRHGAQGGSCPEQPTPVWASSDAWDVLPYIKQKSPSL</sequence>
<protein>
    <submittedName>
        <fullName evidence="2">Uncharacterized protein</fullName>
    </submittedName>
</protein>
<dbReference type="AlphaFoldDB" id="A0A7J8KAS7"/>
<reference evidence="2 3" key="1">
    <citation type="journal article" date="2020" name="Nature">
        <title>Six reference-quality genomes reveal evolution of bat adaptations.</title>
        <authorList>
            <person name="Jebb D."/>
            <person name="Huang Z."/>
            <person name="Pippel M."/>
            <person name="Hughes G.M."/>
            <person name="Lavrichenko K."/>
            <person name="Devanna P."/>
            <person name="Winkler S."/>
            <person name="Jermiin L.S."/>
            <person name="Skirmuntt E.C."/>
            <person name="Katzourakis A."/>
            <person name="Burkitt-Gray L."/>
            <person name="Ray D.A."/>
            <person name="Sullivan K.A.M."/>
            <person name="Roscito J.G."/>
            <person name="Kirilenko B.M."/>
            <person name="Davalos L.M."/>
            <person name="Corthals A.P."/>
            <person name="Power M.L."/>
            <person name="Jones G."/>
            <person name="Ransome R.D."/>
            <person name="Dechmann D.K.N."/>
            <person name="Locatelli A.G."/>
            <person name="Puechmaille S.J."/>
            <person name="Fedrigo O."/>
            <person name="Jarvis E.D."/>
            <person name="Hiller M."/>
            <person name="Vernes S.C."/>
            <person name="Myers E.W."/>
            <person name="Teeling E.C."/>
        </authorList>
    </citation>
    <scope>NUCLEOTIDE SEQUENCE [LARGE SCALE GENOMIC DNA]</scope>
    <source>
        <strain evidence="2">MRouAeg1</strain>
        <tissue evidence="2">Muscle</tissue>
    </source>
</reference>
<organism evidence="2 3">
    <name type="scientific">Rousettus aegyptiacus</name>
    <name type="common">Egyptian fruit bat</name>
    <name type="synonym">Pteropus aegyptiacus</name>
    <dbReference type="NCBI Taxonomy" id="9407"/>
    <lineage>
        <taxon>Eukaryota</taxon>
        <taxon>Metazoa</taxon>
        <taxon>Chordata</taxon>
        <taxon>Craniata</taxon>
        <taxon>Vertebrata</taxon>
        <taxon>Euteleostomi</taxon>
        <taxon>Mammalia</taxon>
        <taxon>Eutheria</taxon>
        <taxon>Laurasiatheria</taxon>
        <taxon>Chiroptera</taxon>
        <taxon>Yinpterochiroptera</taxon>
        <taxon>Pteropodoidea</taxon>
        <taxon>Pteropodidae</taxon>
        <taxon>Rousettinae</taxon>
        <taxon>Rousettus</taxon>
    </lineage>
</organism>
<evidence type="ECO:0000256" key="1">
    <source>
        <dbReference type="SAM" id="MobiDB-lite"/>
    </source>
</evidence>
<dbReference type="Proteomes" id="UP000593571">
    <property type="component" value="Unassembled WGS sequence"/>
</dbReference>